<evidence type="ECO:0000313" key="1">
    <source>
        <dbReference type="EnsemblMetazoa" id="tetur22g02770.1"/>
    </source>
</evidence>
<sequence length="66" mass="7521">MLLLLCYYWKKVNITSHVISLPTLRGVLIDLDFLVAAQTVLGTTAVRVLNKQTMNWSSIKHFKGFI</sequence>
<accession>T1KV80</accession>
<name>T1KV80_TETUR</name>
<reference evidence="1" key="2">
    <citation type="submission" date="2015-06" db="UniProtKB">
        <authorList>
            <consortium name="EnsemblMetazoa"/>
        </authorList>
    </citation>
    <scope>IDENTIFICATION</scope>
</reference>
<proteinExistence type="predicted"/>
<dbReference type="EMBL" id="CAEY01000590">
    <property type="status" value="NOT_ANNOTATED_CDS"/>
    <property type="molecule type" value="Genomic_DNA"/>
</dbReference>
<protein>
    <submittedName>
        <fullName evidence="1">Uncharacterized protein</fullName>
    </submittedName>
</protein>
<dbReference type="HOGENOM" id="CLU_2834440_0_0_1"/>
<dbReference type="AlphaFoldDB" id="T1KV80"/>
<evidence type="ECO:0000313" key="2">
    <source>
        <dbReference type="Proteomes" id="UP000015104"/>
    </source>
</evidence>
<organism evidence="1 2">
    <name type="scientific">Tetranychus urticae</name>
    <name type="common">Two-spotted spider mite</name>
    <dbReference type="NCBI Taxonomy" id="32264"/>
    <lineage>
        <taxon>Eukaryota</taxon>
        <taxon>Metazoa</taxon>
        <taxon>Ecdysozoa</taxon>
        <taxon>Arthropoda</taxon>
        <taxon>Chelicerata</taxon>
        <taxon>Arachnida</taxon>
        <taxon>Acari</taxon>
        <taxon>Acariformes</taxon>
        <taxon>Trombidiformes</taxon>
        <taxon>Prostigmata</taxon>
        <taxon>Eleutherengona</taxon>
        <taxon>Raphignathae</taxon>
        <taxon>Tetranychoidea</taxon>
        <taxon>Tetranychidae</taxon>
        <taxon>Tetranychus</taxon>
    </lineage>
</organism>
<dbReference type="EnsemblMetazoa" id="tetur22g02770.1">
    <property type="protein sequence ID" value="tetur22g02770.1"/>
    <property type="gene ID" value="tetur22g02770"/>
</dbReference>
<dbReference type="Proteomes" id="UP000015104">
    <property type="component" value="Unassembled WGS sequence"/>
</dbReference>
<keyword evidence="2" id="KW-1185">Reference proteome</keyword>
<reference evidence="2" key="1">
    <citation type="submission" date="2011-08" db="EMBL/GenBank/DDBJ databases">
        <authorList>
            <person name="Rombauts S."/>
        </authorList>
    </citation>
    <scope>NUCLEOTIDE SEQUENCE</scope>
    <source>
        <strain evidence="2">London</strain>
    </source>
</reference>